<evidence type="ECO:0000256" key="1">
    <source>
        <dbReference type="ARBA" id="ARBA00011926"/>
    </source>
</evidence>
<dbReference type="Gene3D" id="3.40.50.150">
    <property type="entry name" value="Vaccinia Virus protein VP39"/>
    <property type="match status" value="1"/>
</dbReference>
<protein>
    <recommendedName>
        <fullName evidence="1">mRNA (guanine-N(7))-methyltransferase</fullName>
        <ecNumber evidence="1">2.1.1.56</ecNumber>
    </recommendedName>
</protein>
<keyword evidence="6" id="KW-0507">mRNA processing</keyword>
<dbReference type="GO" id="GO:0004482">
    <property type="term" value="F:mRNA 5'-cap (guanine-N7-)-methyltransferase activity"/>
    <property type="evidence" value="ECO:0007669"/>
    <property type="project" value="UniProtKB-EC"/>
</dbReference>
<dbReference type="InterPro" id="IPR004971">
    <property type="entry name" value="mRNA_G-N7_MeTrfase_dom"/>
</dbReference>
<dbReference type="GO" id="GO:0005634">
    <property type="term" value="C:nucleus"/>
    <property type="evidence" value="ECO:0007669"/>
    <property type="project" value="TreeGrafter"/>
</dbReference>
<dbReference type="SUPFAM" id="SSF53335">
    <property type="entry name" value="S-adenosyl-L-methionine-dependent methyltransferases"/>
    <property type="match status" value="1"/>
</dbReference>
<evidence type="ECO:0000313" key="10">
    <source>
        <dbReference type="EMBL" id="KAK2080402.1"/>
    </source>
</evidence>
<evidence type="ECO:0000256" key="4">
    <source>
        <dbReference type="ARBA" id="ARBA00022691"/>
    </source>
</evidence>
<organism evidence="10 11">
    <name type="scientific">Prototheca wickerhamii</name>
    <dbReference type="NCBI Taxonomy" id="3111"/>
    <lineage>
        <taxon>Eukaryota</taxon>
        <taxon>Viridiplantae</taxon>
        <taxon>Chlorophyta</taxon>
        <taxon>core chlorophytes</taxon>
        <taxon>Trebouxiophyceae</taxon>
        <taxon>Chlorellales</taxon>
        <taxon>Chlorellaceae</taxon>
        <taxon>Prototheca</taxon>
    </lineage>
</organism>
<feature type="compositionally biased region" description="Basic and acidic residues" evidence="8">
    <location>
        <begin position="313"/>
        <end position="330"/>
    </location>
</feature>
<dbReference type="PANTHER" id="PTHR12189:SF2">
    <property type="entry name" value="MRNA CAP GUANINE-N7 METHYLTRANSFERASE"/>
    <property type="match status" value="1"/>
</dbReference>
<evidence type="ECO:0000256" key="8">
    <source>
        <dbReference type="SAM" id="MobiDB-lite"/>
    </source>
</evidence>
<reference evidence="10" key="1">
    <citation type="submission" date="2021-01" db="EMBL/GenBank/DDBJ databases">
        <authorList>
            <person name="Eckstrom K.M.E."/>
        </authorList>
    </citation>
    <scope>NUCLEOTIDE SEQUENCE</scope>
    <source>
        <strain evidence="10">UVCC 0001</strain>
    </source>
</reference>
<feature type="domain" description="MRNA cap 0 methyltransferase" evidence="9">
    <location>
        <begin position="33"/>
        <end position="302"/>
    </location>
</feature>
<name>A0AAD9MJT1_PROWI</name>
<comment type="caution">
    <text evidence="10">The sequence shown here is derived from an EMBL/GenBank/DDBJ whole genome shotgun (WGS) entry which is preliminary data.</text>
</comment>
<keyword evidence="11" id="KW-1185">Reference proteome</keyword>
<evidence type="ECO:0000256" key="3">
    <source>
        <dbReference type="ARBA" id="ARBA00022679"/>
    </source>
</evidence>
<feature type="compositionally biased region" description="Low complexity" evidence="8">
    <location>
        <begin position="343"/>
        <end position="355"/>
    </location>
</feature>
<evidence type="ECO:0000313" key="11">
    <source>
        <dbReference type="Proteomes" id="UP001255856"/>
    </source>
</evidence>
<feature type="region of interest" description="Disordered" evidence="8">
    <location>
        <begin position="304"/>
        <end position="380"/>
    </location>
</feature>
<dbReference type="PANTHER" id="PTHR12189">
    <property type="entry name" value="MRNA GUANINE-7- METHYLTRANSFERASE"/>
    <property type="match status" value="1"/>
</dbReference>
<dbReference type="CDD" id="cd02440">
    <property type="entry name" value="AdoMet_MTases"/>
    <property type="match status" value="1"/>
</dbReference>
<evidence type="ECO:0000256" key="7">
    <source>
        <dbReference type="ARBA" id="ARBA00044712"/>
    </source>
</evidence>
<dbReference type="EC" id="2.1.1.56" evidence="1"/>
<sequence length="380" mass="42259">MDRQSLEYTREHYNKHSNQFATTKEALAARSSGPSAPLKKLHNTIKRLLIKRFAGQADRLLDLACGRGGDIWKWIDAGIRQVKGIDLSPHEVDEAGTRFAEARAKRPELELDYSFVATPELGLSEWKEPAPYDAVTCMFAAHYFFVSEAALKQFLHNVSINLVQGGYFFGTVPDGRRVNDCVLAGQGMRFHSPMLTVEARWKGAPECFGSAYICAIGDTVTGAEKGTDGSLEYLVYSSVFVTVAAQFGLEPVLDYDTPELGRLLDPADRAKPLKHFAPRFPQSDPSLERASRLFATFVFQKRRPYPAGAAEPPQKRARADEGEQAPREDATAQPTARRRIVKPAAPRAEEGAPAPKLTEEERLDATRMPSIEQHLRSSRR</sequence>
<dbReference type="Proteomes" id="UP001255856">
    <property type="component" value="Unassembled WGS sequence"/>
</dbReference>
<evidence type="ECO:0000259" key="9">
    <source>
        <dbReference type="PROSITE" id="PS51562"/>
    </source>
</evidence>
<keyword evidence="4" id="KW-0949">S-adenosyl-L-methionine</keyword>
<dbReference type="AlphaFoldDB" id="A0AAD9MJT1"/>
<gene>
    <name evidence="10" type="ORF">QBZ16_000255</name>
</gene>
<evidence type="ECO:0000256" key="5">
    <source>
        <dbReference type="ARBA" id="ARBA00022884"/>
    </source>
</evidence>
<dbReference type="InterPro" id="IPR029063">
    <property type="entry name" value="SAM-dependent_MTases_sf"/>
</dbReference>
<evidence type="ECO:0000256" key="2">
    <source>
        <dbReference type="ARBA" id="ARBA00022603"/>
    </source>
</evidence>
<dbReference type="EMBL" id="JASFZW010000001">
    <property type="protein sequence ID" value="KAK2080402.1"/>
    <property type="molecule type" value="Genomic_DNA"/>
</dbReference>
<evidence type="ECO:0000256" key="6">
    <source>
        <dbReference type="ARBA" id="ARBA00023042"/>
    </source>
</evidence>
<comment type="catalytic activity">
    <reaction evidence="7">
        <text>a 5'-end (5'-triphosphoguanosine)-ribonucleoside in mRNA + S-adenosyl-L-methionine = a 5'-end (N(7)-methyl 5'-triphosphoguanosine)-ribonucleoside in mRNA + S-adenosyl-L-homocysteine</text>
        <dbReference type="Rhea" id="RHEA:67008"/>
        <dbReference type="Rhea" id="RHEA-COMP:17166"/>
        <dbReference type="Rhea" id="RHEA-COMP:17167"/>
        <dbReference type="ChEBI" id="CHEBI:57856"/>
        <dbReference type="ChEBI" id="CHEBI:59789"/>
        <dbReference type="ChEBI" id="CHEBI:156461"/>
        <dbReference type="ChEBI" id="CHEBI:167617"/>
        <dbReference type="EC" id="2.1.1.56"/>
    </reaction>
</comment>
<proteinExistence type="predicted"/>
<keyword evidence="2" id="KW-0489">Methyltransferase</keyword>
<dbReference type="GO" id="GO:0003723">
    <property type="term" value="F:RNA binding"/>
    <property type="evidence" value="ECO:0007669"/>
    <property type="project" value="UniProtKB-KW"/>
</dbReference>
<keyword evidence="3" id="KW-0808">Transferase</keyword>
<keyword evidence="5" id="KW-0694">RNA-binding</keyword>
<keyword evidence="6" id="KW-0506">mRNA capping</keyword>
<dbReference type="InterPro" id="IPR039753">
    <property type="entry name" value="RG7MT1"/>
</dbReference>
<accession>A0AAD9MJT1</accession>
<dbReference type="Pfam" id="PF03291">
    <property type="entry name" value="mRNA_G-N7_MeTrfase"/>
    <property type="match status" value="1"/>
</dbReference>
<dbReference type="PROSITE" id="PS51562">
    <property type="entry name" value="RNA_CAP0_MT"/>
    <property type="match status" value="1"/>
</dbReference>